<keyword evidence="10" id="KW-1185">Reference proteome</keyword>
<dbReference type="Pfam" id="PF21948">
    <property type="entry name" value="LplA-B_cat"/>
    <property type="match status" value="1"/>
</dbReference>
<dbReference type="InterPro" id="IPR045864">
    <property type="entry name" value="aa-tRNA-synth_II/BPL/LPL"/>
</dbReference>
<dbReference type="EC" id="6.3.1.20" evidence="3"/>
<dbReference type="GO" id="GO:0005737">
    <property type="term" value="C:cytoplasm"/>
    <property type="evidence" value="ECO:0007669"/>
    <property type="project" value="TreeGrafter"/>
</dbReference>
<organism evidence="9 10">
    <name type="scientific">Saccharibacillus brassicae</name>
    <dbReference type="NCBI Taxonomy" id="2583377"/>
    <lineage>
        <taxon>Bacteria</taxon>
        <taxon>Bacillati</taxon>
        <taxon>Bacillota</taxon>
        <taxon>Bacilli</taxon>
        <taxon>Bacillales</taxon>
        <taxon>Paenibacillaceae</taxon>
        <taxon>Saccharibacillus</taxon>
    </lineage>
</organism>
<evidence type="ECO:0000256" key="1">
    <source>
        <dbReference type="ARBA" id="ARBA00005085"/>
    </source>
</evidence>
<gene>
    <name evidence="9" type="ORF">FFV09_17245</name>
</gene>
<evidence type="ECO:0000259" key="8">
    <source>
        <dbReference type="PROSITE" id="PS51733"/>
    </source>
</evidence>
<evidence type="ECO:0000256" key="5">
    <source>
        <dbReference type="ARBA" id="ARBA00022741"/>
    </source>
</evidence>
<dbReference type="GO" id="GO:0009249">
    <property type="term" value="P:protein lipoylation"/>
    <property type="evidence" value="ECO:0007669"/>
    <property type="project" value="InterPro"/>
</dbReference>
<dbReference type="GO" id="GO:0016979">
    <property type="term" value="F:lipoate-protein ligase activity"/>
    <property type="evidence" value="ECO:0007669"/>
    <property type="project" value="UniProtKB-EC"/>
</dbReference>
<evidence type="ECO:0000313" key="9">
    <source>
        <dbReference type="EMBL" id="QDH22431.1"/>
    </source>
</evidence>
<keyword evidence="4 9" id="KW-0436">Ligase</keyword>
<keyword evidence="5" id="KW-0547">Nucleotide-binding</keyword>
<dbReference type="KEGG" id="saca:FFV09_17245"/>
<evidence type="ECO:0000256" key="3">
    <source>
        <dbReference type="ARBA" id="ARBA00012367"/>
    </source>
</evidence>
<evidence type="ECO:0000256" key="4">
    <source>
        <dbReference type="ARBA" id="ARBA00022598"/>
    </source>
</evidence>
<dbReference type="InterPro" id="IPR004562">
    <property type="entry name" value="LipoylTrfase_LipoateP_Ligase"/>
</dbReference>
<comment type="catalytic activity">
    <reaction evidence="7">
        <text>L-lysyl-[lipoyl-carrier protein] + (R)-lipoate + ATP = N(6)-[(R)-lipoyl]-L-lysyl-[lipoyl-carrier protein] + AMP + diphosphate + H(+)</text>
        <dbReference type="Rhea" id="RHEA:49288"/>
        <dbReference type="Rhea" id="RHEA-COMP:10500"/>
        <dbReference type="Rhea" id="RHEA-COMP:10502"/>
        <dbReference type="ChEBI" id="CHEBI:15378"/>
        <dbReference type="ChEBI" id="CHEBI:29969"/>
        <dbReference type="ChEBI" id="CHEBI:30616"/>
        <dbReference type="ChEBI" id="CHEBI:33019"/>
        <dbReference type="ChEBI" id="CHEBI:83088"/>
        <dbReference type="ChEBI" id="CHEBI:83099"/>
        <dbReference type="ChEBI" id="CHEBI:456215"/>
        <dbReference type="EC" id="6.3.1.20"/>
    </reaction>
</comment>
<dbReference type="RefSeq" id="WP_141448973.1">
    <property type="nucleotide sequence ID" value="NZ_CBCSAZ010000003.1"/>
</dbReference>
<proteinExistence type="predicted"/>
<keyword evidence="6" id="KW-0067">ATP-binding</keyword>
<dbReference type="InterPro" id="IPR004143">
    <property type="entry name" value="BPL_LPL_catalytic"/>
</dbReference>
<protein>
    <recommendedName>
        <fullName evidence="3">lipoate--protein ligase</fullName>
        <ecNumber evidence="3">6.3.1.20</ecNumber>
    </recommendedName>
</protein>
<dbReference type="GO" id="GO:0017118">
    <property type="term" value="F:lipoyltransferase activity"/>
    <property type="evidence" value="ECO:0007669"/>
    <property type="project" value="TreeGrafter"/>
</dbReference>
<sequence length="334" mass="38326">MLFIDNQGIHDPRINLAIEEFVLRHLPMDGDSYLLFYINEPSIIIGKHQNTVEEINAEYVKANDLHVVRRLSGGGAVYHDLGNLNFSFLTQDDGQSFHNFRKFTEPMVEALHDMGVEAQLSGRNDLQVGEQKISGNAQFSTRGRMFSHGTLMFDSELDNVHSALKANPEKFKSKSTKSVRSRVANISEFMNEKLTMQQFRDSILRHIFNVEPNEVPEYKLTEEDWKKIHEISEERYRNWDWNYGQSPAYNVKHAKKFPVGIIDLRMDVNNGHIEDITIFGDFFGVGDASEVAALLRGKRYEESDVRAALEGVDLKHYFGSIEMDDFVGLVFLQD</sequence>
<dbReference type="UniPathway" id="UPA00537">
    <property type="reaction ID" value="UER00594"/>
</dbReference>
<dbReference type="OrthoDB" id="9788148at2"/>
<dbReference type="PANTHER" id="PTHR12561:SF3">
    <property type="entry name" value="LIPOYLTRANSFERASE 1, MITOCHONDRIAL"/>
    <property type="match status" value="1"/>
</dbReference>
<dbReference type="PANTHER" id="PTHR12561">
    <property type="entry name" value="LIPOATE-PROTEIN LIGASE"/>
    <property type="match status" value="1"/>
</dbReference>
<evidence type="ECO:0000256" key="7">
    <source>
        <dbReference type="ARBA" id="ARBA00048037"/>
    </source>
</evidence>
<evidence type="ECO:0000256" key="2">
    <source>
        <dbReference type="ARBA" id="ARBA00005124"/>
    </source>
</evidence>
<dbReference type="CDD" id="cd16443">
    <property type="entry name" value="LplA"/>
    <property type="match status" value="1"/>
</dbReference>
<reference evidence="9 10" key="1">
    <citation type="submission" date="2019-06" db="EMBL/GenBank/DDBJ databases">
        <title>Saccharibacillus brassicae sp. nov., an endophytic bacterium isolated from Chinese cabbage seeds (Brassica pekinensis).</title>
        <authorList>
            <person name="Jiang L."/>
            <person name="Lee J."/>
            <person name="Kim S.W."/>
        </authorList>
    </citation>
    <scope>NUCLEOTIDE SEQUENCE [LARGE SCALE GENOMIC DNA]</scope>
    <source>
        <strain evidence="10">KCTC 43072 / ATSA2</strain>
    </source>
</reference>
<dbReference type="GO" id="GO:0005524">
    <property type="term" value="F:ATP binding"/>
    <property type="evidence" value="ECO:0007669"/>
    <property type="project" value="UniProtKB-KW"/>
</dbReference>
<accession>A0A4Y6V1E5</accession>
<dbReference type="Gene3D" id="3.30.390.50">
    <property type="entry name" value="CO dehydrogenase flavoprotein, C-terminal domain"/>
    <property type="match status" value="1"/>
</dbReference>
<dbReference type="SUPFAM" id="SSF55681">
    <property type="entry name" value="Class II aaRS and biotin synthetases"/>
    <property type="match status" value="1"/>
</dbReference>
<dbReference type="Pfam" id="PF10437">
    <property type="entry name" value="Lip_prot_lig_C"/>
    <property type="match status" value="1"/>
</dbReference>
<evidence type="ECO:0000313" key="10">
    <source>
        <dbReference type="Proteomes" id="UP000316968"/>
    </source>
</evidence>
<name>A0A4Y6V1E5_SACBS</name>
<dbReference type="PROSITE" id="PS51733">
    <property type="entry name" value="BPL_LPL_CATALYTIC"/>
    <property type="match status" value="1"/>
</dbReference>
<dbReference type="NCBIfam" id="TIGR00545">
    <property type="entry name" value="lipoyltrans"/>
    <property type="match status" value="1"/>
</dbReference>
<feature type="domain" description="BPL/LPL catalytic" evidence="8">
    <location>
        <begin position="28"/>
        <end position="215"/>
    </location>
</feature>
<dbReference type="EMBL" id="CP041217">
    <property type="protein sequence ID" value="QDH22431.1"/>
    <property type="molecule type" value="Genomic_DNA"/>
</dbReference>
<evidence type="ECO:0000256" key="6">
    <source>
        <dbReference type="ARBA" id="ARBA00022840"/>
    </source>
</evidence>
<comment type="pathway">
    <text evidence="2">Protein modification; protein lipoylation via exogenous pathway; protein N(6)-(lipoyl)lysine from lipoate: step 1/2.</text>
</comment>
<dbReference type="SUPFAM" id="SSF82649">
    <property type="entry name" value="SufE/NifU"/>
    <property type="match status" value="1"/>
</dbReference>
<dbReference type="Proteomes" id="UP000316968">
    <property type="component" value="Chromosome"/>
</dbReference>
<dbReference type="InterPro" id="IPR019491">
    <property type="entry name" value="Lipoate_protein_ligase_C"/>
</dbReference>
<dbReference type="FunFam" id="3.30.930.10:FF:000072">
    <property type="entry name" value="Lipoate--protein ligase"/>
    <property type="match status" value="1"/>
</dbReference>
<dbReference type="AlphaFoldDB" id="A0A4Y6V1E5"/>
<dbReference type="Gene3D" id="3.30.930.10">
    <property type="entry name" value="Bira Bifunctional Protein, Domain 2"/>
    <property type="match status" value="1"/>
</dbReference>
<comment type="pathway">
    <text evidence="1">Protein modification; protein lipoylation via exogenous pathway; protein N(6)-(lipoyl)lysine from lipoate: step 2/2.</text>
</comment>